<dbReference type="PANTHER" id="PTHR23504:SF15">
    <property type="entry name" value="MAJOR FACILITATOR SUPERFAMILY (MFS) PROFILE DOMAIN-CONTAINING PROTEIN"/>
    <property type="match status" value="1"/>
</dbReference>
<reference evidence="7 8" key="1">
    <citation type="submission" date="2014-04" db="EMBL/GenBank/DDBJ databases">
        <authorList>
            <consortium name="DOE Joint Genome Institute"/>
            <person name="Kuo A."/>
            <person name="Girlanda M."/>
            <person name="Perotto S."/>
            <person name="Kohler A."/>
            <person name="Nagy L.G."/>
            <person name="Floudas D."/>
            <person name="Copeland A."/>
            <person name="Barry K.W."/>
            <person name="Cichocki N."/>
            <person name="Veneault-Fourrey C."/>
            <person name="LaButti K."/>
            <person name="Lindquist E.A."/>
            <person name="Lipzen A."/>
            <person name="Lundell T."/>
            <person name="Morin E."/>
            <person name="Murat C."/>
            <person name="Sun H."/>
            <person name="Tunlid A."/>
            <person name="Henrissat B."/>
            <person name="Grigoriev I.V."/>
            <person name="Hibbett D.S."/>
            <person name="Martin F."/>
            <person name="Nordberg H.P."/>
            <person name="Cantor M.N."/>
            <person name="Hua S.X."/>
        </authorList>
    </citation>
    <scope>NUCLEOTIDE SEQUENCE [LARGE SCALE GENOMIC DNA]</scope>
    <source>
        <strain evidence="7 8">MUT 4182</strain>
    </source>
</reference>
<dbReference type="GO" id="GO:0016020">
    <property type="term" value="C:membrane"/>
    <property type="evidence" value="ECO:0007669"/>
    <property type="project" value="UniProtKB-SubCell"/>
</dbReference>
<dbReference type="HOGENOM" id="CLU_001265_54_6_1"/>
<comment type="subcellular location">
    <subcellularLocation>
        <location evidence="1">Membrane</location>
        <topology evidence="1">Multi-pass membrane protein</topology>
    </subcellularLocation>
</comment>
<dbReference type="EMBL" id="KN823019">
    <property type="protein sequence ID" value="KIO26759.1"/>
    <property type="molecule type" value="Genomic_DNA"/>
</dbReference>
<accession>A0A0C3QK88</accession>
<evidence type="ECO:0000256" key="5">
    <source>
        <dbReference type="ARBA" id="ARBA00023136"/>
    </source>
</evidence>
<feature type="transmembrane region" description="Helical" evidence="6">
    <location>
        <begin position="229"/>
        <end position="250"/>
    </location>
</feature>
<gene>
    <name evidence="7" type="ORF">M407DRAFT_23955</name>
</gene>
<feature type="transmembrane region" description="Helical" evidence="6">
    <location>
        <begin position="271"/>
        <end position="295"/>
    </location>
</feature>
<evidence type="ECO:0000313" key="7">
    <source>
        <dbReference type="EMBL" id="KIO26759.1"/>
    </source>
</evidence>
<feature type="transmembrane region" description="Helical" evidence="6">
    <location>
        <begin position="198"/>
        <end position="217"/>
    </location>
</feature>
<organism evidence="7 8">
    <name type="scientific">Tulasnella calospora MUT 4182</name>
    <dbReference type="NCBI Taxonomy" id="1051891"/>
    <lineage>
        <taxon>Eukaryota</taxon>
        <taxon>Fungi</taxon>
        <taxon>Dikarya</taxon>
        <taxon>Basidiomycota</taxon>
        <taxon>Agaricomycotina</taxon>
        <taxon>Agaricomycetes</taxon>
        <taxon>Cantharellales</taxon>
        <taxon>Tulasnellaceae</taxon>
        <taxon>Tulasnella</taxon>
    </lineage>
</organism>
<dbReference type="SUPFAM" id="SSF103473">
    <property type="entry name" value="MFS general substrate transporter"/>
    <property type="match status" value="1"/>
</dbReference>
<reference evidence="8" key="2">
    <citation type="submission" date="2015-01" db="EMBL/GenBank/DDBJ databases">
        <title>Evolutionary Origins and Diversification of the Mycorrhizal Mutualists.</title>
        <authorList>
            <consortium name="DOE Joint Genome Institute"/>
            <consortium name="Mycorrhizal Genomics Consortium"/>
            <person name="Kohler A."/>
            <person name="Kuo A."/>
            <person name="Nagy L.G."/>
            <person name="Floudas D."/>
            <person name="Copeland A."/>
            <person name="Barry K.W."/>
            <person name="Cichocki N."/>
            <person name="Veneault-Fourrey C."/>
            <person name="LaButti K."/>
            <person name="Lindquist E.A."/>
            <person name="Lipzen A."/>
            <person name="Lundell T."/>
            <person name="Morin E."/>
            <person name="Murat C."/>
            <person name="Riley R."/>
            <person name="Ohm R."/>
            <person name="Sun H."/>
            <person name="Tunlid A."/>
            <person name="Henrissat B."/>
            <person name="Grigoriev I.V."/>
            <person name="Hibbett D.S."/>
            <person name="Martin F."/>
        </authorList>
    </citation>
    <scope>NUCLEOTIDE SEQUENCE [LARGE SCALE GENOMIC DNA]</scope>
    <source>
        <strain evidence="8">MUT 4182</strain>
    </source>
</reference>
<evidence type="ECO:0000313" key="8">
    <source>
        <dbReference type="Proteomes" id="UP000054248"/>
    </source>
</evidence>
<dbReference type="Gene3D" id="1.20.1250.20">
    <property type="entry name" value="MFS general substrate transporter like domains"/>
    <property type="match status" value="1"/>
</dbReference>
<evidence type="ECO:0008006" key="9">
    <source>
        <dbReference type="Google" id="ProtNLM"/>
    </source>
</evidence>
<evidence type="ECO:0000256" key="4">
    <source>
        <dbReference type="ARBA" id="ARBA00022989"/>
    </source>
</evidence>
<keyword evidence="2" id="KW-0813">Transport</keyword>
<feature type="transmembrane region" description="Helical" evidence="6">
    <location>
        <begin position="307"/>
        <end position="334"/>
    </location>
</feature>
<evidence type="ECO:0000256" key="3">
    <source>
        <dbReference type="ARBA" id="ARBA00022692"/>
    </source>
</evidence>
<dbReference type="InterPro" id="IPR036259">
    <property type="entry name" value="MFS_trans_sf"/>
</dbReference>
<dbReference type="Proteomes" id="UP000054248">
    <property type="component" value="Unassembled WGS sequence"/>
</dbReference>
<keyword evidence="3 6" id="KW-0812">Transmembrane</keyword>
<keyword evidence="4 6" id="KW-1133">Transmembrane helix</keyword>
<keyword evidence="5 6" id="KW-0472">Membrane</keyword>
<evidence type="ECO:0000256" key="2">
    <source>
        <dbReference type="ARBA" id="ARBA00022448"/>
    </source>
</evidence>
<keyword evidence="8" id="KW-1185">Reference proteome</keyword>
<dbReference type="OrthoDB" id="419616at2759"/>
<dbReference type="PANTHER" id="PTHR23504">
    <property type="entry name" value="MAJOR FACILITATOR SUPERFAMILY DOMAIN-CONTAINING PROTEIN 10"/>
    <property type="match status" value="1"/>
</dbReference>
<protein>
    <recommendedName>
        <fullName evidence="9">Major facilitator superfamily (MFS) profile domain-containing protein</fullName>
    </recommendedName>
</protein>
<evidence type="ECO:0000256" key="1">
    <source>
        <dbReference type="ARBA" id="ARBA00004141"/>
    </source>
</evidence>
<evidence type="ECO:0000256" key="6">
    <source>
        <dbReference type="SAM" id="Phobius"/>
    </source>
</evidence>
<name>A0A0C3QK88_9AGAM</name>
<dbReference type="AlphaFoldDB" id="A0A0C3QK88"/>
<sequence length="360" mass="38393">MAEPISNSQIFPYINAMVEEMRIAPPNEVGFYSDLVMVLFRGLNAALCGISPVVHSIMSDITDKINQHGVFPLAGLAWDAGEMIGSLITAVAITAIATVLKETHPHLKDGIPHDKDLSIPPESMSYASCQNNDTKGRPTTASSRGQTLGLLSDPSTVRYILFARLLTAFLTDGFGKVLVLWSYTPLSMSRLQRSPGEIGMMLSISGILGVFTSNVIFPNLYRRSNDSVAVFATCMSIWCLAFALLPLVGLTVRKMVTIPQVYDHAPSLGGLWGLVVVLIILQQLAAMAHPAFILMTNDAALDPASTGALFGLATTAGTLGGAVAPAFTTVLFAISVEKRPLGGNLVWIVMNFGGCVRANP</sequence>
<proteinExistence type="predicted"/>
<feature type="transmembrane region" description="Helical" evidence="6">
    <location>
        <begin position="161"/>
        <end position="186"/>
    </location>
</feature>